<dbReference type="PANTHER" id="PTHR30100">
    <property type="entry name" value="FATTY ACID/PHOSPHOLIPID SYNTHESIS PROTEIN PLSX"/>
    <property type="match status" value="1"/>
</dbReference>
<keyword evidence="5 10" id="KW-0443">Lipid metabolism</keyword>
<dbReference type="SUPFAM" id="SSF53659">
    <property type="entry name" value="Isocitrate/Isopropylmalate dehydrogenase-like"/>
    <property type="match status" value="1"/>
</dbReference>
<proteinExistence type="inferred from homology"/>
<evidence type="ECO:0000256" key="7">
    <source>
        <dbReference type="ARBA" id="ARBA00023264"/>
    </source>
</evidence>
<organism evidence="11 12">
    <name type="scientific">Candidatus Mucispirillum faecigallinarum</name>
    <dbReference type="NCBI Taxonomy" id="2838699"/>
    <lineage>
        <taxon>Bacteria</taxon>
        <taxon>Pseudomonadati</taxon>
        <taxon>Deferribacterota</taxon>
        <taxon>Deferribacteres</taxon>
        <taxon>Deferribacterales</taxon>
        <taxon>Mucispirillaceae</taxon>
        <taxon>Mucispirillum</taxon>
    </lineage>
</organism>
<keyword evidence="4 10" id="KW-0808">Transferase</keyword>
<evidence type="ECO:0000256" key="2">
    <source>
        <dbReference type="ARBA" id="ARBA00022490"/>
    </source>
</evidence>
<keyword evidence="11" id="KW-0012">Acyltransferase</keyword>
<evidence type="ECO:0000256" key="9">
    <source>
        <dbReference type="ARBA" id="ARBA00046608"/>
    </source>
</evidence>
<dbReference type="InterPro" id="IPR012281">
    <property type="entry name" value="Phospholipid_synth_PlsX-like"/>
</dbReference>
<reference evidence="11" key="2">
    <citation type="submission" date="2021-04" db="EMBL/GenBank/DDBJ databases">
        <authorList>
            <person name="Gilroy R."/>
        </authorList>
    </citation>
    <scope>NUCLEOTIDE SEQUENCE</scope>
    <source>
        <strain evidence="11">ChiW4-1371</strain>
    </source>
</reference>
<accession>A0A9D2GTB6</accession>
<dbReference type="GO" id="GO:0043811">
    <property type="term" value="F:phosphate:acyl-[acyl carrier protein] acyltransferase activity"/>
    <property type="evidence" value="ECO:0007669"/>
    <property type="project" value="UniProtKB-UniRule"/>
</dbReference>
<dbReference type="NCBIfam" id="TIGR00182">
    <property type="entry name" value="plsX"/>
    <property type="match status" value="1"/>
</dbReference>
<evidence type="ECO:0000256" key="3">
    <source>
        <dbReference type="ARBA" id="ARBA00022516"/>
    </source>
</evidence>
<dbReference type="AlphaFoldDB" id="A0A9D2GTB6"/>
<dbReference type="HAMAP" id="MF_00019">
    <property type="entry name" value="PlsX"/>
    <property type="match status" value="1"/>
</dbReference>
<dbReference type="Proteomes" id="UP000824176">
    <property type="component" value="Unassembled WGS sequence"/>
</dbReference>
<dbReference type="GO" id="GO:0005737">
    <property type="term" value="C:cytoplasm"/>
    <property type="evidence" value="ECO:0007669"/>
    <property type="project" value="UniProtKB-SubCell"/>
</dbReference>
<keyword evidence="7 10" id="KW-1208">Phospholipid metabolism</keyword>
<dbReference type="Gene3D" id="3.40.718.10">
    <property type="entry name" value="Isopropylmalate Dehydrogenase"/>
    <property type="match status" value="1"/>
</dbReference>
<evidence type="ECO:0000256" key="8">
    <source>
        <dbReference type="ARBA" id="ARBA00024069"/>
    </source>
</evidence>
<protein>
    <recommendedName>
        <fullName evidence="8 10">Phosphate acyltransferase</fullName>
        <ecNumber evidence="8 10">2.3.1.274</ecNumber>
    </recommendedName>
    <alternativeName>
        <fullName evidence="10">Acyl-ACP phosphotransacylase</fullName>
    </alternativeName>
    <alternativeName>
        <fullName evidence="10">Acyl-[acyl-carrier-protein]--phosphate acyltransferase</fullName>
    </alternativeName>
    <alternativeName>
        <fullName evidence="10">Phosphate-acyl-ACP acyltransferase</fullName>
    </alternativeName>
</protein>
<dbReference type="PANTHER" id="PTHR30100:SF1">
    <property type="entry name" value="PHOSPHATE ACYLTRANSFERASE"/>
    <property type="match status" value="1"/>
</dbReference>
<dbReference type="InterPro" id="IPR003664">
    <property type="entry name" value="FA_synthesis"/>
</dbReference>
<evidence type="ECO:0000256" key="4">
    <source>
        <dbReference type="ARBA" id="ARBA00022679"/>
    </source>
</evidence>
<comment type="subcellular location">
    <subcellularLocation>
        <location evidence="10">Cytoplasm</location>
    </subcellularLocation>
    <text evidence="10">Associated with the membrane possibly through PlsY.</text>
</comment>
<dbReference type="Pfam" id="PF02504">
    <property type="entry name" value="FA_synthesis"/>
    <property type="match status" value="1"/>
</dbReference>
<reference evidence="11" key="1">
    <citation type="journal article" date="2021" name="PeerJ">
        <title>Extensive microbial diversity within the chicken gut microbiome revealed by metagenomics and culture.</title>
        <authorList>
            <person name="Gilroy R."/>
            <person name="Ravi A."/>
            <person name="Getino M."/>
            <person name="Pursley I."/>
            <person name="Horton D.L."/>
            <person name="Alikhan N.F."/>
            <person name="Baker D."/>
            <person name="Gharbi K."/>
            <person name="Hall N."/>
            <person name="Watson M."/>
            <person name="Adriaenssens E.M."/>
            <person name="Foster-Nyarko E."/>
            <person name="Jarju S."/>
            <person name="Secka A."/>
            <person name="Antonio M."/>
            <person name="Oren A."/>
            <person name="Chaudhuri R.R."/>
            <person name="La Ragione R."/>
            <person name="Hildebrand F."/>
            <person name="Pallen M.J."/>
        </authorList>
    </citation>
    <scope>NUCLEOTIDE SEQUENCE</scope>
    <source>
        <strain evidence="11">ChiW4-1371</strain>
    </source>
</reference>
<comment type="similarity">
    <text evidence="10">Belongs to the PlsX family.</text>
</comment>
<evidence type="ECO:0000256" key="1">
    <source>
        <dbReference type="ARBA" id="ARBA00001232"/>
    </source>
</evidence>
<comment type="catalytic activity">
    <reaction evidence="1 10">
        <text>a fatty acyl-[ACP] + phosphate = an acyl phosphate + holo-[ACP]</text>
        <dbReference type="Rhea" id="RHEA:42292"/>
        <dbReference type="Rhea" id="RHEA-COMP:9685"/>
        <dbReference type="Rhea" id="RHEA-COMP:14125"/>
        <dbReference type="ChEBI" id="CHEBI:43474"/>
        <dbReference type="ChEBI" id="CHEBI:59918"/>
        <dbReference type="ChEBI" id="CHEBI:64479"/>
        <dbReference type="ChEBI" id="CHEBI:138651"/>
        <dbReference type="EC" id="2.3.1.274"/>
    </reaction>
</comment>
<comment type="pathway">
    <text evidence="10">Lipid metabolism; phospholipid metabolism.</text>
</comment>
<dbReference type="GO" id="GO:0008654">
    <property type="term" value="P:phospholipid biosynthetic process"/>
    <property type="evidence" value="ECO:0007669"/>
    <property type="project" value="UniProtKB-KW"/>
</dbReference>
<dbReference type="EMBL" id="DXAQ01000004">
    <property type="protein sequence ID" value="HIZ88360.1"/>
    <property type="molecule type" value="Genomic_DNA"/>
</dbReference>
<keyword evidence="6 10" id="KW-0594">Phospholipid biosynthesis</keyword>
<evidence type="ECO:0000313" key="11">
    <source>
        <dbReference type="EMBL" id="HIZ88360.1"/>
    </source>
</evidence>
<dbReference type="GO" id="GO:0006633">
    <property type="term" value="P:fatty acid biosynthetic process"/>
    <property type="evidence" value="ECO:0007669"/>
    <property type="project" value="UniProtKB-UniRule"/>
</dbReference>
<comment type="subunit">
    <text evidence="9 10">Homodimer. Probably interacts with PlsY.</text>
</comment>
<gene>
    <name evidence="10 11" type="primary">plsX</name>
    <name evidence="11" type="ORF">H9804_00295</name>
</gene>
<comment type="function">
    <text evidence="10">Catalyzes the reversible formation of acyl-phosphate (acyl-PO(4)) from acyl-[acyl-carrier-protein] (acyl-ACP). This enzyme utilizes acyl-ACP as fatty acyl donor, but not acyl-CoA.</text>
</comment>
<dbReference type="PIRSF" id="PIRSF002465">
    <property type="entry name" value="Phsphlp_syn_PlsX"/>
    <property type="match status" value="1"/>
</dbReference>
<evidence type="ECO:0000256" key="6">
    <source>
        <dbReference type="ARBA" id="ARBA00023209"/>
    </source>
</evidence>
<evidence type="ECO:0000256" key="10">
    <source>
        <dbReference type="HAMAP-Rule" id="MF_00019"/>
    </source>
</evidence>
<dbReference type="EC" id="2.3.1.274" evidence="8 10"/>
<keyword evidence="3 10" id="KW-0444">Lipid biosynthesis</keyword>
<name>A0A9D2GTB6_9BACT</name>
<sequence length="341" mass="36084">MIIAVDAMGGDNAPSEVVKGAVKAVNETENLEVILVGNKALIEKELAACSKKEQPKIQIMHTDEFIAMDDHPSEIVRGKRKSSMHVGLKLVKDGKAAGFFTAGNSGAAMAVAMVVLGLLEGVARPAIGTILPCSTERGHFFMLDVGANVDCRPEHLVTFAIMGSAYAKKVLHIDNPTVGLLNNGEEEGKGDMLTKAVYPILKKTDVINFVGNVEGKALFRGEADVVVCDGFAGNIALKVSQSVAKYMTSMLKQELLSSTVSKIGALLSKKAFENLKKKTDGAQYGGAPLLGVKGVCVIGHGSSNDVAVANGIRVAMRASMSKMNEAIVDDVRDSLTHILNY</sequence>
<keyword evidence="2 10" id="KW-0963">Cytoplasm</keyword>
<evidence type="ECO:0000256" key="5">
    <source>
        <dbReference type="ARBA" id="ARBA00023098"/>
    </source>
</evidence>
<comment type="caution">
    <text evidence="11">The sequence shown here is derived from an EMBL/GenBank/DDBJ whole genome shotgun (WGS) entry which is preliminary data.</text>
</comment>
<evidence type="ECO:0000313" key="12">
    <source>
        <dbReference type="Proteomes" id="UP000824176"/>
    </source>
</evidence>